<accession>A0A1N7H098</accession>
<sequence length="30" mass="3227">MAITITDKLALELEKTVDYAIVSASIQSSD</sequence>
<reference evidence="2" key="1">
    <citation type="submission" date="2017-01" db="EMBL/GenBank/DDBJ databases">
        <authorList>
            <person name="Varghese N."/>
            <person name="Submissions S."/>
        </authorList>
    </citation>
    <scope>NUCLEOTIDE SEQUENCE [LARGE SCALE GENOMIC DNA]</scope>
    <source>
        <strain evidence="2">type strain: HArc-</strain>
    </source>
</reference>
<evidence type="ECO:0000313" key="2">
    <source>
        <dbReference type="Proteomes" id="UP000185936"/>
    </source>
</evidence>
<protein>
    <submittedName>
        <fullName evidence="1">Uncharacterized protein</fullName>
    </submittedName>
</protein>
<gene>
    <name evidence="1" type="ORF">SAMN05421752_11934</name>
</gene>
<organism evidence="1 2">
    <name type="scientific">Natronorubrum thiooxidans</name>
    <dbReference type="NCBI Taxonomy" id="308853"/>
    <lineage>
        <taxon>Archaea</taxon>
        <taxon>Methanobacteriati</taxon>
        <taxon>Methanobacteriota</taxon>
        <taxon>Stenosarchaea group</taxon>
        <taxon>Halobacteria</taxon>
        <taxon>Halobacteriales</taxon>
        <taxon>Natrialbaceae</taxon>
        <taxon>Natronorubrum</taxon>
    </lineage>
</organism>
<dbReference type="AlphaFoldDB" id="A0A1N7H098"/>
<name>A0A1N7H098_9EURY</name>
<dbReference type="EMBL" id="FTNR01000019">
    <property type="protein sequence ID" value="SIS18190.1"/>
    <property type="molecule type" value="Genomic_DNA"/>
</dbReference>
<proteinExistence type="predicted"/>
<dbReference type="STRING" id="308853.SAMN05421752_11934"/>
<keyword evidence="2" id="KW-1185">Reference proteome</keyword>
<dbReference type="Proteomes" id="UP000185936">
    <property type="component" value="Unassembled WGS sequence"/>
</dbReference>
<evidence type="ECO:0000313" key="1">
    <source>
        <dbReference type="EMBL" id="SIS18190.1"/>
    </source>
</evidence>